<dbReference type="EMBL" id="AP019621">
    <property type="protein sequence ID" value="BBJ48374.1"/>
    <property type="molecule type" value="Genomic_DNA"/>
</dbReference>
<dbReference type="AlphaFoldDB" id="A0A499V283"/>
<evidence type="ECO:0000313" key="1">
    <source>
        <dbReference type="EMBL" id="BBJ48374.1"/>
    </source>
</evidence>
<organism evidence="1">
    <name type="scientific">Streptomyces avermitilis</name>
    <dbReference type="NCBI Taxonomy" id="33903"/>
    <lineage>
        <taxon>Bacteria</taxon>
        <taxon>Bacillati</taxon>
        <taxon>Actinomycetota</taxon>
        <taxon>Actinomycetes</taxon>
        <taxon>Kitasatosporales</taxon>
        <taxon>Streptomycetaceae</taxon>
        <taxon>Streptomyces</taxon>
    </lineage>
</organism>
<reference evidence="1" key="1">
    <citation type="submission" date="2019-04" db="EMBL/GenBank/DDBJ databases">
        <title>Draft genome sequences of Streptomyces avermitilis MC3.</title>
        <authorList>
            <person name="Komaki H."/>
            <person name="Tamura T."/>
            <person name="Hosoyama A."/>
        </authorList>
    </citation>
    <scope>NUCLEOTIDE SEQUENCE</scope>
    <source>
        <strain evidence="1">MC3</strain>
    </source>
</reference>
<accession>A0A499V283</accession>
<proteinExistence type="predicted"/>
<gene>
    <name evidence="1" type="ORF">SAVMC3_10030</name>
</gene>
<sequence length="74" mass="8226">MAAVLMSIFRMGRLTDPRIKVVNCNNTPAMVIYSGDHPEGVFLVEIIDGRITSIYAVRNPDKLVAVAVPRRISR</sequence>
<evidence type="ECO:0008006" key="2">
    <source>
        <dbReference type="Google" id="ProtNLM"/>
    </source>
</evidence>
<protein>
    <recommendedName>
        <fullName evidence="2">RNA polymerase ECF-subfamily sigma factor</fullName>
    </recommendedName>
</protein>
<name>A0A499V283_STRAX</name>